<dbReference type="PANTHER" id="PTHR30614:SF41">
    <property type="entry name" value="INNER MEMBRANE AMINO-ACID ABC TRANSPORTER PERMEASE PROTEIN YHDY"/>
    <property type="match status" value="1"/>
</dbReference>
<dbReference type="NCBIfam" id="TIGR01726">
    <property type="entry name" value="HEQRo_perm_3TM"/>
    <property type="match status" value="1"/>
</dbReference>
<keyword evidence="3 8" id="KW-0813">Transport</keyword>
<keyword evidence="5 8" id="KW-0812">Transmembrane</keyword>
<evidence type="ECO:0000256" key="4">
    <source>
        <dbReference type="ARBA" id="ARBA00022475"/>
    </source>
</evidence>
<protein>
    <submittedName>
        <fullName evidence="10">Amino acid ABC transporter permease</fullName>
    </submittedName>
</protein>
<feature type="domain" description="ABC transmembrane type-1" evidence="9">
    <location>
        <begin position="163"/>
        <end position="357"/>
    </location>
</feature>
<keyword evidence="4" id="KW-1003">Cell membrane</keyword>
<evidence type="ECO:0000313" key="10">
    <source>
        <dbReference type="EMBL" id="BCS96631.1"/>
    </source>
</evidence>
<keyword evidence="7 8" id="KW-0472">Membrane</keyword>
<gene>
    <name evidence="10" type="ORF">DSLASN_22630</name>
</gene>
<evidence type="ECO:0000313" key="11">
    <source>
        <dbReference type="Proteomes" id="UP001320148"/>
    </source>
</evidence>
<dbReference type="SUPFAM" id="SSF161098">
    <property type="entry name" value="MetI-like"/>
    <property type="match status" value="1"/>
</dbReference>
<dbReference type="RefSeq" id="WP_236892929.1">
    <property type="nucleotide sequence ID" value="NZ_AP024488.1"/>
</dbReference>
<proteinExistence type="inferred from homology"/>
<feature type="transmembrane region" description="Helical" evidence="8">
    <location>
        <begin position="133"/>
        <end position="154"/>
    </location>
</feature>
<feature type="transmembrane region" description="Helical" evidence="8">
    <location>
        <begin position="238"/>
        <end position="258"/>
    </location>
</feature>
<accession>A0ABM7PGB5</accession>
<keyword evidence="6 8" id="KW-1133">Transmembrane helix</keyword>
<dbReference type="InterPro" id="IPR043429">
    <property type="entry name" value="ArtM/GltK/GlnP/TcyL/YhdX-like"/>
</dbReference>
<dbReference type="EMBL" id="AP024488">
    <property type="protein sequence ID" value="BCS96631.1"/>
    <property type="molecule type" value="Genomic_DNA"/>
</dbReference>
<sequence>MIPAEAADIKVFTPQPDEAPPLDASGPIGWVRQNLFNGRLNTVLTLAALLLLAKTVPPLLSWAFFKATWVSNAACDAAREGACWGFVVEKFRVLMVGIYPEQYLWRPAIFFGLLAMVVIVTLFRLVNARTLAILWFSLPLPVFWVLNGGMGLAYVDQSLWGGLMLSLCLAVVGILFSLPFGVLLALGRRSEMATVKAICVGIIELIRGVPLITILFMASVMLPLFLPEGMTINNLLRVQIGVILFSSAYIAEVVRGGLQAIPPGQMEAAVSTGLTKWQATRLIILPQALKHVIPSIIGRCVALFKDTSLVIIVGLLDFLGMIKASTQDPEWLGHEAEAYVFCALVYWLICFSISRYGRSIEKNNAW</sequence>
<dbReference type="InterPro" id="IPR010065">
    <property type="entry name" value="AA_ABC_transptr_permease_3TM"/>
</dbReference>
<evidence type="ECO:0000259" key="9">
    <source>
        <dbReference type="PROSITE" id="PS50928"/>
    </source>
</evidence>
<dbReference type="CDD" id="cd06261">
    <property type="entry name" value="TM_PBP2"/>
    <property type="match status" value="1"/>
</dbReference>
<feature type="transmembrane region" description="Helical" evidence="8">
    <location>
        <begin position="42"/>
        <end position="64"/>
    </location>
</feature>
<evidence type="ECO:0000256" key="1">
    <source>
        <dbReference type="ARBA" id="ARBA00004429"/>
    </source>
</evidence>
<dbReference type="PROSITE" id="PS50928">
    <property type="entry name" value="ABC_TM1"/>
    <property type="match status" value="1"/>
</dbReference>
<comment type="subcellular location">
    <subcellularLocation>
        <location evidence="1">Cell inner membrane</location>
        <topology evidence="1">Multi-pass membrane protein</topology>
    </subcellularLocation>
    <subcellularLocation>
        <location evidence="8">Cell membrane</location>
        <topology evidence="8">Multi-pass membrane protein</topology>
    </subcellularLocation>
</comment>
<evidence type="ECO:0000256" key="7">
    <source>
        <dbReference type="ARBA" id="ARBA00023136"/>
    </source>
</evidence>
<feature type="transmembrane region" description="Helical" evidence="8">
    <location>
        <begin position="104"/>
        <end position="126"/>
    </location>
</feature>
<evidence type="ECO:0000256" key="5">
    <source>
        <dbReference type="ARBA" id="ARBA00022692"/>
    </source>
</evidence>
<dbReference type="InterPro" id="IPR035906">
    <property type="entry name" value="MetI-like_sf"/>
</dbReference>
<evidence type="ECO:0000256" key="6">
    <source>
        <dbReference type="ARBA" id="ARBA00022989"/>
    </source>
</evidence>
<evidence type="ECO:0000256" key="8">
    <source>
        <dbReference type="RuleBase" id="RU363032"/>
    </source>
</evidence>
<feature type="transmembrane region" description="Helical" evidence="8">
    <location>
        <begin position="309"/>
        <end position="326"/>
    </location>
</feature>
<name>A0ABM7PGB5_9BACT</name>
<evidence type="ECO:0000256" key="3">
    <source>
        <dbReference type="ARBA" id="ARBA00022448"/>
    </source>
</evidence>
<reference evidence="10 11" key="1">
    <citation type="submission" date="2021-02" db="EMBL/GenBank/DDBJ databases">
        <title>Complete genome of Desulfoluna sp. strain ASN36.</title>
        <authorList>
            <person name="Takahashi A."/>
            <person name="Kojima H."/>
            <person name="Fukui M."/>
        </authorList>
    </citation>
    <scope>NUCLEOTIDE SEQUENCE [LARGE SCALE GENOMIC DNA]</scope>
    <source>
        <strain evidence="10 11">ASN36</strain>
    </source>
</reference>
<keyword evidence="11" id="KW-1185">Reference proteome</keyword>
<dbReference type="Pfam" id="PF00528">
    <property type="entry name" value="BPD_transp_1"/>
    <property type="match status" value="1"/>
</dbReference>
<feature type="transmembrane region" description="Helical" evidence="8">
    <location>
        <begin position="338"/>
        <end position="357"/>
    </location>
</feature>
<evidence type="ECO:0000256" key="2">
    <source>
        <dbReference type="ARBA" id="ARBA00010072"/>
    </source>
</evidence>
<dbReference type="Gene3D" id="1.10.3720.10">
    <property type="entry name" value="MetI-like"/>
    <property type="match status" value="1"/>
</dbReference>
<feature type="transmembrane region" description="Helical" evidence="8">
    <location>
        <begin position="198"/>
        <end position="226"/>
    </location>
</feature>
<comment type="similarity">
    <text evidence="2">Belongs to the binding-protein-dependent transport system permease family. HisMQ subfamily.</text>
</comment>
<organism evidence="10 11">
    <name type="scientific">Desulfoluna limicola</name>
    <dbReference type="NCBI Taxonomy" id="2810562"/>
    <lineage>
        <taxon>Bacteria</taxon>
        <taxon>Pseudomonadati</taxon>
        <taxon>Thermodesulfobacteriota</taxon>
        <taxon>Desulfobacteria</taxon>
        <taxon>Desulfobacterales</taxon>
        <taxon>Desulfolunaceae</taxon>
        <taxon>Desulfoluna</taxon>
    </lineage>
</organism>
<dbReference type="InterPro" id="IPR000515">
    <property type="entry name" value="MetI-like"/>
</dbReference>
<dbReference type="PANTHER" id="PTHR30614">
    <property type="entry name" value="MEMBRANE COMPONENT OF AMINO ACID ABC TRANSPORTER"/>
    <property type="match status" value="1"/>
</dbReference>
<feature type="transmembrane region" description="Helical" evidence="8">
    <location>
        <begin position="160"/>
        <end position="186"/>
    </location>
</feature>
<dbReference type="Proteomes" id="UP001320148">
    <property type="component" value="Chromosome"/>
</dbReference>